<organism evidence="1 2">
    <name type="scientific">Solanum verrucosum</name>
    <dbReference type="NCBI Taxonomy" id="315347"/>
    <lineage>
        <taxon>Eukaryota</taxon>
        <taxon>Viridiplantae</taxon>
        <taxon>Streptophyta</taxon>
        <taxon>Embryophyta</taxon>
        <taxon>Tracheophyta</taxon>
        <taxon>Spermatophyta</taxon>
        <taxon>Magnoliopsida</taxon>
        <taxon>eudicotyledons</taxon>
        <taxon>Gunneridae</taxon>
        <taxon>Pentapetalae</taxon>
        <taxon>asterids</taxon>
        <taxon>lamiids</taxon>
        <taxon>Solanales</taxon>
        <taxon>Solanaceae</taxon>
        <taxon>Solanoideae</taxon>
        <taxon>Solaneae</taxon>
        <taxon>Solanum</taxon>
    </lineage>
</organism>
<dbReference type="AlphaFoldDB" id="A0AAF0U2Q0"/>
<name>A0AAF0U2Q0_SOLVR</name>
<dbReference type="InterPro" id="IPR036397">
    <property type="entry name" value="RNaseH_sf"/>
</dbReference>
<proteinExistence type="predicted"/>
<dbReference type="SUPFAM" id="SSF53098">
    <property type="entry name" value="Ribonuclease H-like"/>
    <property type="match status" value="1"/>
</dbReference>
<accession>A0AAF0U2Q0</accession>
<dbReference type="GO" id="GO:0003676">
    <property type="term" value="F:nucleic acid binding"/>
    <property type="evidence" value="ECO:0007669"/>
    <property type="project" value="InterPro"/>
</dbReference>
<keyword evidence="2" id="KW-1185">Reference proteome</keyword>
<dbReference type="InterPro" id="IPR012337">
    <property type="entry name" value="RNaseH-like_sf"/>
</dbReference>
<dbReference type="EMBL" id="CP133618">
    <property type="protein sequence ID" value="WMV38094.1"/>
    <property type="molecule type" value="Genomic_DNA"/>
</dbReference>
<gene>
    <name evidence="1" type="ORF">MTR67_031479</name>
</gene>
<dbReference type="Proteomes" id="UP001234989">
    <property type="component" value="Chromosome 7"/>
</dbReference>
<protein>
    <submittedName>
        <fullName evidence="1">Uncharacterized protein</fullName>
    </submittedName>
</protein>
<evidence type="ECO:0000313" key="2">
    <source>
        <dbReference type="Proteomes" id="UP001234989"/>
    </source>
</evidence>
<evidence type="ECO:0000313" key="1">
    <source>
        <dbReference type="EMBL" id="WMV38094.1"/>
    </source>
</evidence>
<sequence>MIKSTHFLLVKTFYSVDDYARLYIWELKDGQAEWTIHTLEDMMRACVIDLNSNWDDHLSLIEFAYNNSYHSNIHMDLYEAVYGSICRSLIG</sequence>
<dbReference type="PANTHER" id="PTHR45835:SF91">
    <property type="entry name" value="RETROTRANSPOSON, TY3-GYPSY SUBCLASS-LIKE PROTEIN"/>
    <property type="match status" value="1"/>
</dbReference>
<dbReference type="Gene3D" id="3.30.420.10">
    <property type="entry name" value="Ribonuclease H-like superfamily/Ribonuclease H"/>
    <property type="match status" value="1"/>
</dbReference>
<reference evidence="1" key="1">
    <citation type="submission" date="2023-08" db="EMBL/GenBank/DDBJ databases">
        <title>A de novo genome assembly of Solanum verrucosum Schlechtendal, a Mexican diploid species geographically isolated from the other diploid A-genome species in potato relatives.</title>
        <authorList>
            <person name="Hosaka K."/>
        </authorList>
    </citation>
    <scope>NUCLEOTIDE SEQUENCE</scope>
    <source>
        <tissue evidence="1">Young leaves</tissue>
    </source>
</reference>
<dbReference type="PANTHER" id="PTHR45835">
    <property type="entry name" value="YALI0A06105P"/>
    <property type="match status" value="1"/>
</dbReference>